<evidence type="ECO:0000256" key="1">
    <source>
        <dbReference type="SAM" id="Coils"/>
    </source>
</evidence>
<organism evidence="3 5">
    <name type="scientific">Durusdinium trenchii</name>
    <dbReference type="NCBI Taxonomy" id="1381693"/>
    <lineage>
        <taxon>Eukaryota</taxon>
        <taxon>Sar</taxon>
        <taxon>Alveolata</taxon>
        <taxon>Dinophyceae</taxon>
        <taxon>Suessiales</taxon>
        <taxon>Symbiodiniaceae</taxon>
        <taxon>Durusdinium</taxon>
    </lineage>
</organism>
<comment type="caution">
    <text evidence="3">The sequence shown here is derived from an EMBL/GenBank/DDBJ whole genome shotgun (WGS) entry which is preliminary data.</text>
</comment>
<feature type="coiled-coil region" evidence="1">
    <location>
        <begin position="90"/>
        <end position="117"/>
    </location>
</feature>
<name>A0ABP0RIP8_9DINO</name>
<evidence type="ECO:0000256" key="2">
    <source>
        <dbReference type="SAM" id="MobiDB-lite"/>
    </source>
</evidence>
<feature type="region of interest" description="Disordered" evidence="2">
    <location>
        <begin position="64"/>
        <end position="90"/>
    </location>
</feature>
<feature type="compositionally biased region" description="Basic and acidic residues" evidence="2">
    <location>
        <begin position="77"/>
        <end position="89"/>
    </location>
</feature>
<keyword evidence="5" id="KW-1185">Reference proteome</keyword>
<evidence type="ECO:0000313" key="3">
    <source>
        <dbReference type="EMBL" id="CAK9100482.1"/>
    </source>
</evidence>
<dbReference type="Proteomes" id="UP001642484">
    <property type="component" value="Unassembled WGS sequence"/>
</dbReference>
<protein>
    <submittedName>
        <fullName evidence="3">Uncharacterized protein</fullName>
    </submittedName>
</protein>
<keyword evidence="1" id="KW-0175">Coiled coil</keyword>
<accession>A0ABP0RIP8</accession>
<gene>
    <name evidence="3" type="ORF">CCMP2556_LOCUS47469</name>
    <name evidence="4" type="ORF">CCMP2556_LOCUS47489</name>
</gene>
<proteinExistence type="predicted"/>
<evidence type="ECO:0000313" key="4">
    <source>
        <dbReference type="EMBL" id="CAK9100539.1"/>
    </source>
</evidence>
<evidence type="ECO:0000313" key="5">
    <source>
        <dbReference type="Proteomes" id="UP001642484"/>
    </source>
</evidence>
<sequence length="570" mass="65120">MRMPMLDAGDLLRELEYEKRFESIHSFAPELSPKTRELAELKAVRNTQVGATQTARIAQLYKDHHRRHSVHKNVSVKAEDVDGSNKSKALESSQKLFEDAQKRAERLQQKCEAVLQKELEAFQKDCIHKAVASPPEFGERLHQEAKKRGVRLQRKRKEVLWSQPPDDYLARGVLVCEEGEWKVHTEVLDSNNSAVPLEEWQSTAIAWALAKEFANTSVIPGCGGASDPRRHVTRRGKSRPAVHCQADSITSVAADIRDGHFIDRLFQSLYVVSPRRWTLRGINVGAGIDYYPVCLGEDTYCNQDDPLDLWLRSEAMQALFVDADSYRLQQAMKKVTAQRSNVEDLELVTLDRALSPVDVEAGLLDELLLDIYEGQVDIIKIDIDSYDCALLRALLEKVRSYVLVLESQPLIPPPYKFARAYNPKDPLEQGLIGCSLSYQLRMLEPEYMLLIYSEHDTVFVHKDLAADLETLPPGRLFPWTRYPLRFPVDEHDCFRRSRFLHDVDAADRSLGHKQTGERRLSPPEIPLAALRDWRSSTRPRSSTLEYIWGNITATKTSEDVLQHVRYLLDL</sequence>
<dbReference type="EMBL" id="CAXAMN010026084">
    <property type="protein sequence ID" value="CAK9100482.1"/>
    <property type="molecule type" value="Genomic_DNA"/>
</dbReference>
<dbReference type="EMBL" id="CAXAMN010026095">
    <property type="protein sequence ID" value="CAK9100539.1"/>
    <property type="molecule type" value="Genomic_DNA"/>
</dbReference>
<reference evidence="3 5" key="1">
    <citation type="submission" date="2024-02" db="EMBL/GenBank/DDBJ databases">
        <authorList>
            <person name="Chen Y."/>
            <person name="Shah S."/>
            <person name="Dougan E. K."/>
            <person name="Thang M."/>
            <person name="Chan C."/>
        </authorList>
    </citation>
    <scope>NUCLEOTIDE SEQUENCE [LARGE SCALE GENOMIC DNA]</scope>
</reference>